<comment type="similarity">
    <text evidence="1">Belongs to the eukaryotic-type primase small subunit family.</text>
</comment>
<keyword evidence="3" id="KW-1185">Reference proteome</keyword>
<accession>A0A067PEE4</accession>
<evidence type="ECO:0000256" key="1">
    <source>
        <dbReference type="ARBA" id="ARBA00009762"/>
    </source>
</evidence>
<evidence type="ECO:0000313" key="2">
    <source>
        <dbReference type="EMBL" id="KDQ53283.1"/>
    </source>
</evidence>
<reference evidence="3" key="1">
    <citation type="journal article" date="2014" name="Proc. Natl. Acad. Sci. U.S.A.">
        <title>Extensive sampling of basidiomycete genomes demonstrates inadequacy of the white-rot/brown-rot paradigm for wood decay fungi.</title>
        <authorList>
            <person name="Riley R."/>
            <person name="Salamov A.A."/>
            <person name="Brown D.W."/>
            <person name="Nagy L.G."/>
            <person name="Floudas D."/>
            <person name="Held B.W."/>
            <person name="Levasseur A."/>
            <person name="Lombard V."/>
            <person name="Morin E."/>
            <person name="Otillar R."/>
            <person name="Lindquist E.A."/>
            <person name="Sun H."/>
            <person name="LaButti K.M."/>
            <person name="Schmutz J."/>
            <person name="Jabbour D."/>
            <person name="Luo H."/>
            <person name="Baker S.E."/>
            <person name="Pisabarro A.G."/>
            <person name="Walton J.D."/>
            <person name="Blanchette R.A."/>
            <person name="Henrissat B."/>
            <person name="Martin F."/>
            <person name="Cullen D."/>
            <person name="Hibbett D.S."/>
            <person name="Grigoriev I.V."/>
        </authorList>
    </citation>
    <scope>NUCLEOTIDE SEQUENCE [LARGE SCALE GENOMIC DNA]</scope>
    <source>
        <strain evidence="3">MUCL 33604</strain>
    </source>
</reference>
<dbReference type="InParanoid" id="A0A067PEE4"/>
<dbReference type="Proteomes" id="UP000027265">
    <property type="component" value="Unassembled WGS sequence"/>
</dbReference>
<dbReference type="SUPFAM" id="SSF56747">
    <property type="entry name" value="Prim-pol domain"/>
    <property type="match status" value="1"/>
</dbReference>
<proteinExistence type="inferred from homology"/>
<dbReference type="Gene3D" id="3.90.920.10">
    <property type="entry name" value="DNA primase, PRIM domain"/>
    <property type="match status" value="2"/>
</dbReference>
<name>A0A067PEE4_9AGAM</name>
<dbReference type="AlphaFoldDB" id="A0A067PEE4"/>
<dbReference type="STRING" id="933084.A0A067PEE4"/>
<evidence type="ECO:0000313" key="3">
    <source>
        <dbReference type="Proteomes" id="UP000027265"/>
    </source>
</evidence>
<dbReference type="PANTHER" id="PTHR10536">
    <property type="entry name" value="DNA PRIMASE SMALL SUBUNIT"/>
    <property type="match status" value="1"/>
</dbReference>
<dbReference type="HOGENOM" id="CLU_1970870_0_0_1"/>
<protein>
    <submittedName>
        <fullName evidence="2">Uncharacterized protein</fullName>
    </submittedName>
</protein>
<organism evidence="2 3">
    <name type="scientific">Jaapia argillacea MUCL 33604</name>
    <dbReference type="NCBI Taxonomy" id="933084"/>
    <lineage>
        <taxon>Eukaryota</taxon>
        <taxon>Fungi</taxon>
        <taxon>Dikarya</taxon>
        <taxon>Basidiomycota</taxon>
        <taxon>Agaricomycotina</taxon>
        <taxon>Agaricomycetes</taxon>
        <taxon>Agaricomycetidae</taxon>
        <taxon>Jaapiales</taxon>
        <taxon>Jaapiaceae</taxon>
        <taxon>Jaapia</taxon>
    </lineage>
</organism>
<dbReference type="OrthoDB" id="19606at2759"/>
<gene>
    <name evidence="2" type="ORF">JAAARDRAFT_61340</name>
</gene>
<dbReference type="EMBL" id="KL197734">
    <property type="protein sequence ID" value="KDQ53283.1"/>
    <property type="molecule type" value="Genomic_DNA"/>
</dbReference>
<sequence>MKSKDKKSARQQAFTPLQRELVFDIDMTDSTPSVRVVEKPGSLTGVGPSSQQQFEHDVPPFATSSATNIFHGYTPVDVVWISDREAMELTDEQRKAIAGWIAVIRGGKDMRKRVNVRQGTKPLSPPL</sequence>